<keyword evidence="4" id="KW-1185">Reference proteome</keyword>
<keyword evidence="2" id="KW-1133">Transmembrane helix</keyword>
<name>A0AAN6TSM0_9PEZI</name>
<feature type="region of interest" description="Disordered" evidence="1">
    <location>
        <begin position="1"/>
        <end position="58"/>
    </location>
</feature>
<organism evidence="3 4">
    <name type="scientific">Parathielavia appendiculata</name>
    <dbReference type="NCBI Taxonomy" id="2587402"/>
    <lineage>
        <taxon>Eukaryota</taxon>
        <taxon>Fungi</taxon>
        <taxon>Dikarya</taxon>
        <taxon>Ascomycota</taxon>
        <taxon>Pezizomycotina</taxon>
        <taxon>Sordariomycetes</taxon>
        <taxon>Sordariomycetidae</taxon>
        <taxon>Sordariales</taxon>
        <taxon>Chaetomiaceae</taxon>
        <taxon>Parathielavia</taxon>
    </lineage>
</organism>
<feature type="transmembrane region" description="Helical" evidence="2">
    <location>
        <begin position="120"/>
        <end position="138"/>
    </location>
</feature>
<evidence type="ECO:0000313" key="3">
    <source>
        <dbReference type="EMBL" id="KAK4119914.1"/>
    </source>
</evidence>
<dbReference type="EMBL" id="MU853243">
    <property type="protein sequence ID" value="KAK4119914.1"/>
    <property type="molecule type" value="Genomic_DNA"/>
</dbReference>
<reference evidence="3" key="1">
    <citation type="journal article" date="2023" name="Mol. Phylogenet. Evol.">
        <title>Genome-scale phylogeny and comparative genomics of the fungal order Sordariales.</title>
        <authorList>
            <person name="Hensen N."/>
            <person name="Bonometti L."/>
            <person name="Westerberg I."/>
            <person name="Brannstrom I.O."/>
            <person name="Guillou S."/>
            <person name="Cros-Aarteil S."/>
            <person name="Calhoun S."/>
            <person name="Haridas S."/>
            <person name="Kuo A."/>
            <person name="Mondo S."/>
            <person name="Pangilinan J."/>
            <person name="Riley R."/>
            <person name="LaButti K."/>
            <person name="Andreopoulos B."/>
            <person name="Lipzen A."/>
            <person name="Chen C."/>
            <person name="Yan M."/>
            <person name="Daum C."/>
            <person name="Ng V."/>
            <person name="Clum A."/>
            <person name="Steindorff A."/>
            <person name="Ohm R.A."/>
            <person name="Martin F."/>
            <person name="Silar P."/>
            <person name="Natvig D.O."/>
            <person name="Lalanne C."/>
            <person name="Gautier V."/>
            <person name="Ament-Velasquez S.L."/>
            <person name="Kruys A."/>
            <person name="Hutchinson M.I."/>
            <person name="Powell A.J."/>
            <person name="Barry K."/>
            <person name="Miller A.N."/>
            <person name="Grigoriev I.V."/>
            <person name="Debuchy R."/>
            <person name="Gladieux P."/>
            <person name="Hiltunen Thoren M."/>
            <person name="Johannesson H."/>
        </authorList>
    </citation>
    <scope>NUCLEOTIDE SEQUENCE</scope>
    <source>
        <strain evidence="3">CBS 731.68</strain>
    </source>
</reference>
<dbReference type="AlphaFoldDB" id="A0AAN6TSM0"/>
<accession>A0AAN6TSM0</accession>
<comment type="caution">
    <text evidence="3">The sequence shown here is derived from an EMBL/GenBank/DDBJ whole genome shotgun (WGS) entry which is preliminary data.</text>
</comment>
<sequence>MSQQGRDERAVRNSMDVDKTMGATDCQHGSRANRGKRARGDKAPTTGGKASLEQTASKEDVETKRLLEEFRALVTLTLWECVQTAACAYYSKIFKVEKATCACNAQELQKSVAFYSHTAGGMKFLVLATILAMMMWNLERYGTVR</sequence>
<dbReference type="GeneID" id="87833983"/>
<dbReference type="Proteomes" id="UP001302602">
    <property type="component" value="Unassembled WGS sequence"/>
</dbReference>
<gene>
    <name evidence="3" type="ORF">N657DRAFT_693401</name>
</gene>
<evidence type="ECO:0000256" key="1">
    <source>
        <dbReference type="SAM" id="MobiDB-lite"/>
    </source>
</evidence>
<proteinExistence type="predicted"/>
<evidence type="ECO:0000313" key="4">
    <source>
        <dbReference type="Proteomes" id="UP001302602"/>
    </source>
</evidence>
<reference evidence="3" key="2">
    <citation type="submission" date="2023-05" db="EMBL/GenBank/DDBJ databases">
        <authorList>
            <consortium name="Lawrence Berkeley National Laboratory"/>
            <person name="Steindorff A."/>
            <person name="Hensen N."/>
            <person name="Bonometti L."/>
            <person name="Westerberg I."/>
            <person name="Brannstrom I.O."/>
            <person name="Guillou S."/>
            <person name="Cros-Aarteil S."/>
            <person name="Calhoun S."/>
            <person name="Haridas S."/>
            <person name="Kuo A."/>
            <person name="Mondo S."/>
            <person name="Pangilinan J."/>
            <person name="Riley R."/>
            <person name="Labutti K."/>
            <person name="Andreopoulos B."/>
            <person name="Lipzen A."/>
            <person name="Chen C."/>
            <person name="Yanf M."/>
            <person name="Daum C."/>
            <person name="Ng V."/>
            <person name="Clum A."/>
            <person name="Ohm R."/>
            <person name="Martin F."/>
            <person name="Silar P."/>
            <person name="Natvig D."/>
            <person name="Lalanne C."/>
            <person name="Gautier V."/>
            <person name="Ament-Velasquez S.L."/>
            <person name="Kruys A."/>
            <person name="Hutchinson M.I."/>
            <person name="Powell A.J."/>
            <person name="Barry K."/>
            <person name="Miller A.N."/>
            <person name="Grigoriev I.V."/>
            <person name="Debuchy R."/>
            <person name="Gladieux P."/>
            <person name="Thoren M.H."/>
            <person name="Johannesson H."/>
        </authorList>
    </citation>
    <scope>NUCLEOTIDE SEQUENCE</scope>
    <source>
        <strain evidence="3">CBS 731.68</strain>
    </source>
</reference>
<keyword evidence="2" id="KW-0812">Transmembrane</keyword>
<keyword evidence="2" id="KW-0472">Membrane</keyword>
<feature type="compositionally biased region" description="Basic and acidic residues" evidence="1">
    <location>
        <begin position="1"/>
        <end position="19"/>
    </location>
</feature>
<dbReference type="RefSeq" id="XP_062643687.1">
    <property type="nucleotide sequence ID" value="XM_062797216.1"/>
</dbReference>
<evidence type="ECO:0000256" key="2">
    <source>
        <dbReference type="SAM" id="Phobius"/>
    </source>
</evidence>
<protein>
    <submittedName>
        <fullName evidence="3">Uncharacterized protein</fullName>
    </submittedName>
</protein>